<name>A0A096CWY9_9FIRM</name>
<accession>A0A096CWY9</accession>
<reference evidence="1 2" key="1">
    <citation type="submission" date="2013-12" db="EMBL/GenBank/DDBJ databases">
        <title>Draft genome sequence of Caloranaerobacter sp. H53214.</title>
        <authorList>
            <person name="Jiang L.J."/>
            <person name="Shao Z.Z."/>
            <person name="Long M.N."/>
        </authorList>
    </citation>
    <scope>NUCLEOTIDE SEQUENCE [LARGE SCALE GENOMIC DNA]</scope>
    <source>
        <strain evidence="1 2">H53214</strain>
    </source>
</reference>
<dbReference type="AlphaFoldDB" id="A0A096CWY9"/>
<sequence>MAVREVISYNKDYLTGEVYTDKKKKEDTGIKGKVLVELFDAKTNKKVKEAYTENIIPDIVFKELFLRFFSGDVMGIDYSYIGRLENLFSYIYLTDSTKPESASSEKISGNIIGYAHRNIPYSGTDTKRGTINITETTLEINNGKIRLNFVFDFPTHAANGSFESIYWGDAPEDLDYFHIGPPIVGRGSGDGKIYADADTEEDDTQDIYWSIHYFMHGHAAKYTIYTDYNKGYVCFDGSYSSAINSTYFAFPEHLKGYQLIVPFNYNIRGFADWDNAIKLLNDSGEPIASSDISGVFPILNEAGEIDYIIGWDINWDNGTSLKIYKWSNVGVLQEFHEINNIAATFKDEYNSNFIVQNVSVEPIYWGGKIELYGYHRRTDEVTGEYIYSNKVIRLNLDCTKDSEMNLKPKIGSSLWFSTKGMDSGNIERRCYLRSLAARTKNRIYLFYEGINGGSDFYQVITPEGNLLKPYKELWGSDNSDYGVCNIIGTDKWIMYYRDYYSGSSYTFAVYQTATSKPCGAHTKLAKPVEKTDANTMKIQYMFEIDLVDCANDLY</sequence>
<gene>
    <name evidence="1" type="ORF">Y919_02520</name>
</gene>
<organism evidence="1 2">
    <name type="scientific">Caloranaerobacter azorensis H53214</name>
    <dbReference type="NCBI Taxonomy" id="1156417"/>
    <lineage>
        <taxon>Bacteria</taxon>
        <taxon>Bacillati</taxon>
        <taxon>Bacillota</taxon>
        <taxon>Tissierellia</taxon>
        <taxon>Tissierellales</taxon>
        <taxon>Thermohalobacteraceae</taxon>
        <taxon>Caloranaerobacter</taxon>
    </lineage>
</organism>
<dbReference type="EMBL" id="AZTB01000007">
    <property type="protein sequence ID" value="KGG81064.1"/>
    <property type="molecule type" value="Genomic_DNA"/>
</dbReference>
<dbReference type="STRING" id="1156417.Y919_02520"/>
<comment type="caution">
    <text evidence="1">The sequence shown here is derived from an EMBL/GenBank/DDBJ whole genome shotgun (WGS) entry which is preliminary data.</text>
</comment>
<dbReference type="Proteomes" id="UP000029622">
    <property type="component" value="Unassembled WGS sequence"/>
</dbReference>
<evidence type="ECO:0000313" key="2">
    <source>
        <dbReference type="Proteomes" id="UP000029622"/>
    </source>
</evidence>
<protein>
    <submittedName>
        <fullName evidence="1">Uncharacterized protein</fullName>
    </submittedName>
</protein>
<dbReference type="RefSeq" id="WP_035162104.1">
    <property type="nucleotide sequence ID" value="NZ_AZTB01000007.1"/>
</dbReference>
<evidence type="ECO:0000313" key="1">
    <source>
        <dbReference type="EMBL" id="KGG81064.1"/>
    </source>
</evidence>
<proteinExistence type="predicted"/>